<dbReference type="InterPro" id="IPR041698">
    <property type="entry name" value="Methyltransf_25"/>
</dbReference>
<reference evidence="8" key="1">
    <citation type="submission" date="2025-08" db="UniProtKB">
        <authorList>
            <consortium name="RefSeq"/>
        </authorList>
    </citation>
    <scope>IDENTIFICATION</scope>
    <source>
        <tissue evidence="8">Whole organism</tissue>
    </source>
</reference>
<proteinExistence type="predicted"/>
<dbReference type="GeneID" id="108679330"/>
<evidence type="ECO:0000313" key="8">
    <source>
        <dbReference type="RefSeq" id="XP_047736211.1"/>
    </source>
</evidence>
<dbReference type="InterPro" id="IPR039769">
    <property type="entry name" value="Bud23-like"/>
</dbReference>
<dbReference type="Pfam" id="PF13649">
    <property type="entry name" value="Methyltransf_25"/>
    <property type="match status" value="1"/>
</dbReference>
<dbReference type="RefSeq" id="XP_047736211.1">
    <property type="nucleotide sequence ID" value="XM_047880255.1"/>
</dbReference>
<dbReference type="PANTHER" id="PTHR12734:SF0">
    <property type="entry name" value="18S RRNA (GUANINE-N(7))-METHYLTRANSFERASE-RELATED"/>
    <property type="match status" value="1"/>
</dbReference>
<evidence type="ECO:0000256" key="2">
    <source>
        <dbReference type="ARBA" id="ARBA00022679"/>
    </source>
</evidence>
<feature type="compositionally biased region" description="Basic residues" evidence="4">
    <location>
        <begin position="273"/>
        <end position="286"/>
    </location>
</feature>
<dbReference type="GO" id="GO:0005730">
    <property type="term" value="C:nucleolus"/>
    <property type="evidence" value="ECO:0007669"/>
    <property type="project" value="TreeGrafter"/>
</dbReference>
<evidence type="ECO:0000259" key="6">
    <source>
        <dbReference type="Pfam" id="PF13649"/>
    </source>
</evidence>
<evidence type="ECO:0000256" key="4">
    <source>
        <dbReference type="SAM" id="MobiDB-lite"/>
    </source>
</evidence>
<name>A0A979FH07_HYAAZ</name>
<dbReference type="Gene3D" id="3.40.50.150">
    <property type="entry name" value="Vaccinia Virus protein VP39"/>
    <property type="match status" value="1"/>
</dbReference>
<feature type="domain" description="18S rRNA (guanine(1575)-N(7))-methyltransferase Bud23 C-terminal" evidence="5">
    <location>
        <begin position="231"/>
        <end position="299"/>
    </location>
</feature>
<keyword evidence="7" id="KW-1185">Reference proteome</keyword>
<dbReference type="Pfam" id="PF12589">
    <property type="entry name" value="WBS_methylT"/>
    <property type="match status" value="1"/>
</dbReference>
<organism evidence="7 8">
    <name type="scientific">Hyalella azteca</name>
    <name type="common">Amphipod</name>
    <dbReference type="NCBI Taxonomy" id="294128"/>
    <lineage>
        <taxon>Eukaryota</taxon>
        <taxon>Metazoa</taxon>
        <taxon>Ecdysozoa</taxon>
        <taxon>Arthropoda</taxon>
        <taxon>Crustacea</taxon>
        <taxon>Multicrustacea</taxon>
        <taxon>Malacostraca</taxon>
        <taxon>Eumalacostraca</taxon>
        <taxon>Peracarida</taxon>
        <taxon>Amphipoda</taxon>
        <taxon>Senticaudata</taxon>
        <taxon>Talitrida</taxon>
        <taxon>Talitroidea</taxon>
        <taxon>Hyalellidae</taxon>
        <taxon>Hyalella</taxon>
    </lineage>
</organism>
<dbReference type="GO" id="GO:0016435">
    <property type="term" value="F:rRNA (guanine) methyltransferase activity"/>
    <property type="evidence" value="ECO:0007669"/>
    <property type="project" value="InterPro"/>
</dbReference>
<gene>
    <name evidence="8" type="primary">LOC108679330</name>
</gene>
<sequence>MGKMTARRPEHQSPPDIFYNEEEAQKYTRNTRIMDVQSQCSVRALELLALPPDQPSILLDLGCGSGLSGEAITEQGHFWVGLDISQAMLDVALERSAEGDMLLSDLGHGVPFRPAMFDGAAQNSACRASAEEARTAAVRQHREQQRQADEQQRRRLLALWERQQTLVENRKREREQAARKSRGSRAVFQFYPESDQQVSLIVKQATKAGFTGGVVVDYPNSTKAKKLYLVLMCGGSAPLPQGLQDEGVPEAAYNRRLQLKKGVRTTAAIREKIRQKKERRMKQGKQVHRDSKYTGRPRSSRF</sequence>
<dbReference type="AlphaFoldDB" id="A0A979FH07"/>
<keyword evidence="1" id="KW-0489">Methyltransferase</keyword>
<dbReference type="CDD" id="cd02440">
    <property type="entry name" value="AdoMet_MTases"/>
    <property type="match status" value="1"/>
</dbReference>
<feature type="region of interest" description="Disordered" evidence="4">
    <location>
        <begin position="273"/>
        <end position="302"/>
    </location>
</feature>
<dbReference type="InterPro" id="IPR029063">
    <property type="entry name" value="SAM-dependent_MTases_sf"/>
</dbReference>
<keyword evidence="2" id="KW-0808">Transferase</keyword>
<dbReference type="PANTHER" id="PTHR12734">
    <property type="entry name" value="METHYLTRANSFERASE-RELATED"/>
    <property type="match status" value="1"/>
</dbReference>
<protein>
    <submittedName>
        <fullName evidence="8">Probable 18S rRNA (Guanine-N(7))-methyltransferase</fullName>
    </submittedName>
</protein>
<accession>A0A979FH07</accession>
<dbReference type="KEGG" id="hazt:108679330"/>
<dbReference type="InterPro" id="IPR022238">
    <property type="entry name" value="Bud23_C"/>
</dbReference>
<dbReference type="OrthoDB" id="2877at2759"/>
<feature type="domain" description="Methyltransferase" evidence="6">
    <location>
        <begin position="59"/>
        <end position="140"/>
    </location>
</feature>
<feature type="region of interest" description="Disordered" evidence="4">
    <location>
        <begin position="1"/>
        <end position="20"/>
    </location>
</feature>
<dbReference type="GO" id="GO:0070476">
    <property type="term" value="P:rRNA (guanine-N7)-methylation"/>
    <property type="evidence" value="ECO:0007669"/>
    <property type="project" value="InterPro"/>
</dbReference>
<dbReference type="Proteomes" id="UP000694843">
    <property type="component" value="Unplaced"/>
</dbReference>
<evidence type="ECO:0000259" key="5">
    <source>
        <dbReference type="Pfam" id="PF12589"/>
    </source>
</evidence>
<evidence type="ECO:0000313" key="7">
    <source>
        <dbReference type="Proteomes" id="UP000694843"/>
    </source>
</evidence>
<keyword evidence="3" id="KW-0949">S-adenosyl-L-methionine</keyword>
<dbReference type="SUPFAM" id="SSF53335">
    <property type="entry name" value="S-adenosyl-L-methionine-dependent methyltransferases"/>
    <property type="match status" value="1"/>
</dbReference>
<evidence type="ECO:0000256" key="3">
    <source>
        <dbReference type="ARBA" id="ARBA00022691"/>
    </source>
</evidence>
<evidence type="ECO:0000256" key="1">
    <source>
        <dbReference type="ARBA" id="ARBA00022603"/>
    </source>
</evidence>
<dbReference type="OMA" id="WIQEKKE"/>